<comment type="caution">
    <text evidence="16">The sequence shown here is derived from an EMBL/GenBank/DDBJ whole genome shotgun (WGS) entry which is preliminary data.</text>
</comment>
<dbReference type="InterPro" id="IPR036942">
    <property type="entry name" value="Beta-barrel_TonB_sf"/>
</dbReference>
<dbReference type="InterPro" id="IPR000531">
    <property type="entry name" value="Beta-barrel_TonB"/>
</dbReference>
<evidence type="ECO:0000256" key="11">
    <source>
        <dbReference type="PROSITE-ProRule" id="PRU01360"/>
    </source>
</evidence>
<dbReference type="CDD" id="cd01347">
    <property type="entry name" value="ligand_gated_channel"/>
    <property type="match status" value="1"/>
</dbReference>
<keyword evidence="3 11" id="KW-1134">Transmembrane beta strand</keyword>
<evidence type="ECO:0000256" key="7">
    <source>
        <dbReference type="ARBA" id="ARBA00023065"/>
    </source>
</evidence>
<keyword evidence="13" id="KW-0732">Signal</keyword>
<feature type="domain" description="TonB-dependent receptor-like beta-barrel" evidence="14">
    <location>
        <begin position="283"/>
        <end position="701"/>
    </location>
</feature>
<proteinExistence type="inferred from homology"/>
<keyword evidence="4" id="KW-0410">Iron transport</keyword>
<evidence type="ECO:0000256" key="3">
    <source>
        <dbReference type="ARBA" id="ARBA00022452"/>
    </source>
</evidence>
<gene>
    <name evidence="16" type="ORF">ABIE19_000849</name>
</gene>
<dbReference type="InterPro" id="IPR012910">
    <property type="entry name" value="Plug_dom"/>
</dbReference>
<feature type="domain" description="TonB-dependent receptor plug" evidence="15">
    <location>
        <begin position="53"/>
        <end position="160"/>
    </location>
</feature>
<comment type="similarity">
    <text evidence="11 12">Belongs to the TonB-dependent receptor family.</text>
</comment>
<evidence type="ECO:0000313" key="17">
    <source>
        <dbReference type="Proteomes" id="UP001549313"/>
    </source>
</evidence>
<dbReference type="EMBL" id="JBEPTF010000001">
    <property type="protein sequence ID" value="MET4682940.1"/>
    <property type="molecule type" value="Genomic_DNA"/>
</dbReference>
<keyword evidence="8 12" id="KW-0798">TonB box</keyword>
<keyword evidence="5 11" id="KW-0812">Transmembrane</keyword>
<evidence type="ECO:0000256" key="1">
    <source>
        <dbReference type="ARBA" id="ARBA00004571"/>
    </source>
</evidence>
<evidence type="ECO:0000256" key="6">
    <source>
        <dbReference type="ARBA" id="ARBA00023004"/>
    </source>
</evidence>
<keyword evidence="10 11" id="KW-0998">Cell outer membrane</keyword>
<evidence type="ECO:0000259" key="15">
    <source>
        <dbReference type="Pfam" id="PF07715"/>
    </source>
</evidence>
<evidence type="ECO:0000259" key="14">
    <source>
        <dbReference type="Pfam" id="PF00593"/>
    </source>
</evidence>
<protein>
    <submittedName>
        <fullName evidence="16">Iron complex outermembrane receptor protein</fullName>
    </submittedName>
</protein>
<feature type="signal peptide" evidence="13">
    <location>
        <begin position="1"/>
        <end position="23"/>
    </location>
</feature>
<evidence type="ECO:0000256" key="13">
    <source>
        <dbReference type="SAM" id="SignalP"/>
    </source>
</evidence>
<keyword evidence="9 11" id="KW-0472">Membrane</keyword>
<name>A0ABV2R8N7_9CAUL</name>
<dbReference type="Gene3D" id="2.40.170.20">
    <property type="entry name" value="TonB-dependent receptor, beta-barrel domain"/>
    <property type="match status" value="1"/>
</dbReference>
<evidence type="ECO:0000256" key="10">
    <source>
        <dbReference type="ARBA" id="ARBA00023237"/>
    </source>
</evidence>
<sequence length="735" mass="79921">MNRLLVSVSAGALATLFSTMAVAPATAQQAQPDRATTVDDVIVTAQRREQAAQDVGIALSVLSGESLTQQGVTNVNQLQNATPNLEVEPAFGGGAAQFRMRGVGFQDYASNNSPTVGVYVNEVAYPVPVMTQGLIFDIDRVEVLRGPQGTLYGRNTTGGAISFVTKRPTEELSAGLMTEWGSHDLFRGEGYVSGPLASGLRGRLAVSTEQGGAWQRNRTTGESLGDADRTGARALLAWDPSETLSFLLDVHGGIDKSENQGLYLLSDLRTRGGAGPLIPADKDHSKTGWGISPRFAASIGRAPNAKPGRDNSSWGTSLNANLALKGMNLTSITSYETLERSEYGDWDSSASVEADTFFGSDVDVISQELRLASDNDSPLTWVAGFYYSKQDLNERYFSDFIDIYGTYAQVTYDQTVESWSLFGQAEYAFTDKLKAILGLRYEEETRELQGFGSAFGGATALPPTSVETKMTPLTGKAALEFKPTDNLLIYGSASRGAKSGGFTTYNTGDRSGIQPFNPEILWAYEVGFKADPSRAFQLNGAAYYYDYSDQQVLSAVWGQNGPVGRFANVPSSHIWGAELEAVLKPIQGLRISQSLSYKKGEYDEYEAMDVPASRLAGHAVYVDMAGDPILFPAWSYSGSISYDWTVSGFAVTAETNYSYRDEYPSWLGVKYDVPDYWLANASVTVGPENANWSVTFWARNLFDQEYDLTRNFFTSADIAQPGRPRTIGARLSLQY</sequence>
<evidence type="ECO:0000313" key="16">
    <source>
        <dbReference type="EMBL" id="MET4682940.1"/>
    </source>
</evidence>
<keyword evidence="6" id="KW-0408">Iron</keyword>
<evidence type="ECO:0000256" key="5">
    <source>
        <dbReference type="ARBA" id="ARBA00022692"/>
    </source>
</evidence>
<dbReference type="Pfam" id="PF00593">
    <property type="entry name" value="TonB_dep_Rec_b-barrel"/>
    <property type="match status" value="1"/>
</dbReference>
<dbReference type="PANTHER" id="PTHR32552">
    <property type="entry name" value="FERRICHROME IRON RECEPTOR-RELATED"/>
    <property type="match status" value="1"/>
</dbReference>
<comment type="subcellular location">
    <subcellularLocation>
        <location evidence="1 11">Cell outer membrane</location>
        <topology evidence="1 11">Multi-pass membrane protein</topology>
    </subcellularLocation>
</comment>
<keyword evidence="17" id="KW-1185">Reference proteome</keyword>
<evidence type="ECO:0000256" key="2">
    <source>
        <dbReference type="ARBA" id="ARBA00022448"/>
    </source>
</evidence>
<evidence type="ECO:0000256" key="8">
    <source>
        <dbReference type="ARBA" id="ARBA00023077"/>
    </source>
</evidence>
<organism evidence="16 17">
    <name type="scientific">Brevundimonas faecalis</name>
    <dbReference type="NCBI Taxonomy" id="947378"/>
    <lineage>
        <taxon>Bacteria</taxon>
        <taxon>Pseudomonadati</taxon>
        <taxon>Pseudomonadota</taxon>
        <taxon>Alphaproteobacteria</taxon>
        <taxon>Caulobacterales</taxon>
        <taxon>Caulobacteraceae</taxon>
        <taxon>Brevundimonas</taxon>
    </lineage>
</organism>
<feature type="chain" id="PRO_5045295766" evidence="13">
    <location>
        <begin position="24"/>
        <end position="735"/>
    </location>
</feature>
<accession>A0ABV2R8N7</accession>
<reference evidence="16 17" key="1">
    <citation type="submission" date="2024-06" db="EMBL/GenBank/DDBJ databases">
        <title>Sorghum-associated microbial communities from plants grown in Nebraska, USA.</title>
        <authorList>
            <person name="Schachtman D."/>
        </authorList>
    </citation>
    <scope>NUCLEOTIDE SEQUENCE [LARGE SCALE GENOMIC DNA]</scope>
    <source>
        <strain evidence="16 17">2814</strain>
    </source>
</reference>
<keyword evidence="2 11" id="KW-0813">Transport</keyword>
<dbReference type="Pfam" id="PF07715">
    <property type="entry name" value="Plug"/>
    <property type="match status" value="1"/>
</dbReference>
<dbReference type="PANTHER" id="PTHR32552:SF81">
    <property type="entry name" value="TONB-DEPENDENT OUTER MEMBRANE RECEPTOR"/>
    <property type="match status" value="1"/>
</dbReference>
<evidence type="ECO:0000256" key="12">
    <source>
        <dbReference type="RuleBase" id="RU003357"/>
    </source>
</evidence>
<dbReference type="InterPro" id="IPR039426">
    <property type="entry name" value="TonB-dep_rcpt-like"/>
</dbReference>
<dbReference type="RefSeq" id="WP_354087889.1">
    <property type="nucleotide sequence ID" value="NZ_JBEPTF010000001.1"/>
</dbReference>
<evidence type="ECO:0000256" key="4">
    <source>
        <dbReference type="ARBA" id="ARBA00022496"/>
    </source>
</evidence>
<keyword evidence="7" id="KW-0406">Ion transport</keyword>
<dbReference type="Proteomes" id="UP001549313">
    <property type="component" value="Unassembled WGS sequence"/>
</dbReference>
<dbReference type="SUPFAM" id="SSF56935">
    <property type="entry name" value="Porins"/>
    <property type="match status" value="1"/>
</dbReference>
<keyword evidence="16" id="KW-0675">Receptor</keyword>
<evidence type="ECO:0000256" key="9">
    <source>
        <dbReference type="ARBA" id="ARBA00023136"/>
    </source>
</evidence>
<dbReference type="PROSITE" id="PS52016">
    <property type="entry name" value="TONB_DEPENDENT_REC_3"/>
    <property type="match status" value="1"/>
</dbReference>